<name>G5E3D1_9PIPI</name>
<dbReference type="CDD" id="cd00017">
    <property type="entry name" value="ANATO"/>
    <property type="match status" value="1"/>
</dbReference>
<accession>G5E3D1</accession>
<feature type="non-terminal residue" evidence="5">
    <location>
        <position position="445"/>
    </location>
</feature>
<dbReference type="Pfam" id="PF21308">
    <property type="entry name" value="C3_CUB2"/>
    <property type="match status" value="1"/>
</dbReference>
<dbReference type="InterPro" id="IPR036595">
    <property type="entry name" value="A-macroglobulin_rcpt-bd_sf"/>
</dbReference>
<dbReference type="Pfam" id="PF07677">
    <property type="entry name" value="A2M_recep"/>
    <property type="match status" value="1"/>
</dbReference>
<dbReference type="InterPro" id="IPR013783">
    <property type="entry name" value="Ig-like_fold"/>
</dbReference>
<dbReference type="InterPro" id="IPR018081">
    <property type="entry name" value="Anaphylatoxin_comp_syst"/>
</dbReference>
<evidence type="ECO:0000259" key="4">
    <source>
        <dbReference type="SMART" id="SM01360"/>
    </source>
</evidence>
<dbReference type="Gene3D" id="2.60.40.1940">
    <property type="match status" value="1"/>
</dbReference>
<organism evidence="5">
    <name type="scientific">Pipa carvalhoi</name>
    <name type="common">Carvalho's Surinam toad</name>
    <dbReference type="NCBI Taxonomy" id="191480"/>
    <lineage>
        <taxon>Eukaryota</taxon>
        <taxon>Metazoa</taxon>
        <taxon>Chordata</taxon>
        <taxon>Craniata</taxon>
        <taxon>Vertebrata</taxon>
        <taxon>Euteleostomi</taxon>
        <taxon>Amphibia</taxon>
        <taxon>Batrachia</taxon>
        <taxon>Anura</taxon>
        <taxon>Pipoidea</taxon>
        <taxon>Pipidae</taxon>
        <taxon>Pipinae</taxon>
        <taxon>Pipa</taxon>
    </lineage>
</organism>
<dbReference type="PANTHER" id="PTHR11412:SF190">
    <property type="entry name" value="A.SUPERBUS VENOM FACTOR 1"/>
    <property type="match status" value="1"/>
</dbReference>
<sequence length="445" mass="49403">EFECKEYVLPSFEVLLNSPQNCFYADDNEFIVHIIARFLHGKMVDGTGYVVFGAVIDNTKISIPDSLTKIEVVNGIATGILTRSMLTRRFYDMSALLGKHLYVSVTIVTNSGTDIVEAEKTGIPVTDKAFKFLFTKSSKYFKPGSPYCCEDGMRENPMGYSCQRRAQLPDSITTWEFLAVSISPSKGICVSQPYELRVKKIFFIDLRLPYSVVRNEQVEIRAVLYSYVDLPIEVQVDLLYNQDMCSSATFLEDAPVIHGEMVGGTGQTDPDASLTAFVLIALMVRRSEQTSMEGKIKVSAKGRGKGTLTVMCIYYAPMDKGAAPCKNFDLTVSLLEAPGVKKPEGVLKPMYLNICMRFLGNTDSTMAIVDVSLLTGFTPDTNDLNMLECHCVAEKCNLKNGFKGQLDVKGRLKLACEAGVDYVYETRLDKTEQIGAYNVFTMTIT</sequence>
<keyword evidence="3" id="KW-1015">Disulfide bond</keyword>
<dbReference type="SUPFAM" id="SSF48239">
    <property type="entry name" value="Terpenoid cyclases/Protein prenyltransferases"/>
    <property type="match status" value="1"/>
</dbReference>
<evidence type="ECO:0000256" key="3">
    <source>
        <dbReference type="ARBA" id="ARBA00023157"/>
    </source>
</evidence>
<dbReference type="InterPro" id="IPR041555">
    <property type="entry name" value="MG3"/>
</dbReference>
<proteinExistence type="evidence at transcript level"/>
<dbReference type="EMBL" id="JP287895">
    <property type="protein sequence ID" value="AEQ17246.1"/>
    <property type="molecule type" value="mRNA"/>
</dbReference>
<protein>
    <recommendedName>
        <fullName evidence="4">Alpha-2-macroglobulin domain-containing protein</fullName>
    </recommendedName>
</protein>
<dbReference type="InterPro" id="IPR009048">
    <property type="entry name" value="A-macroglobulin_rcpt-bd"/>
</dbReference>
<dbReference type="Pfam" id="PF00207">
    <property type="entry name" value="A2M"/>
    <property type="match status" value="1"/>
</dbReference>
<dbReference type="Gene3D" id="2.60.120.1540">
    <property type="match status" value="1"/>
</dbReference>
<dbReference type="InterPro" id="IPR008930">
    <property type="entry name" value="Terpenoid_cyclase/PrenylTrfase"/>
</dbReference>
<dbReference type="InterPro" id="IPR008993">
    <property type="entry name" value="TIMP-like_OB-fold"/>
</dbReference>
<dbReference type="InterPro" id="IPR001599">
    <property type="entry name" value="Macroglobln_a2"/>
</dbReference>
<dbReference type="GO" id="GO:0004866">
    <property type="term" value="F:endopeptidase inhibitor activity"/>
    <property type="evidence" value="ECO:0007669"/>
    <property type="project" value="InterPro"/>
</dbReference>
<keyword evidence="2" id="KW-0964">Secreted</keyword>
<reference evidence="5" key="1">
    <citation type="submission" date="2011-09" db="EMBL/GenBank/DDBJ databases">
        <title>The odds of duplicate gene persistence after polyploidization.</title>
        <authorList>
            <person name="Chain F.J.J."/>
            <person name="Evans B.J."/>
            <person name="Dushoff J."/>
        </authorList>
    </citation>
    <scope>NUCLEOTIDE SEQUENCE</scope>
    <source>
        <tissue evidence="5">Liver</tissue>
    </source>
</reference>
<dbReference type="GO" id="GO:0005576">
    <property type="term" value="C:extracellular region"/>
    <property type="evidence" value="ECO:0007669"/>
    <property type="project" value="UniProtKB-SubCell"/>
</dbReference>
<comment type="subcellular location">
    <subcellularLocation>
        <location evidence="1">Secreted</location>
    </subcellularLocation>
</comment>
<dbReference type="SMART" id="SM01360">
    <property type="entry name" value="A2M"/>
    <property type="match status" value="1"/>
</dbReference>
<dbReference type="Gene3D" id="2.60.40.690">
    <property type="entry name" value="Alpha-macroglobulin, receptor-binding domain"/>
    <property type="match status" value="1"/>
</dbReference>
<evidence type="ECO:0000313" key="5">
    <source>
        <dbReference type="EMBL" id="AEQ17246.1"/>
    </source>
</evidence>
<dbReference type="Gene3D" id="2.60.40.10">
    <property type="entry name" value="Immunoglobulins"/>
    <property type="match status" value="1"/>
</dbReference>
<feature type="non-terminal residue" evidence="5">
    <location>
        <position position="1"/>
    </location>
</feature>
<dbReference type="FunFam" id="2.60.40.1940:FF:000001">
    <property type="entry name" value="Complement component C3"/>
    <property type="match status" value="1"/>
</dbReference>
<dbReference type="AlphaFoldDB" id="G5E3D1"/>
<dbReference type="PANTHER" id="PTHR11412">
    <property type="entry name" value="MACROGLOBULIN / COMPLEMENT"/>
    <property type="match status" value="1"/>
</dbReference>
<evidence type="ECO:0000256" key="1">
    <source>
        <dbReference type="ARBA" id="ARBA00004613"/>
    </source>
</evidence>
<dbReference type="InterPro" id="IPR048848">
    <property type="entry name" value="C3_CUB2"/>
</dbReference>
<evidence type="ECO:0000256" key="2">
    <source>
        <dbReference type="ARBA" id="ARBA00022525"/>
    </source>
</evidence>
<dbReference type="SUPFAM" id="SSF50242">
    <property type="entry name" value="TIMP-like"/>
    <property type="match status" value="1"/>
</dbReference>
<feature type="domain" description="Alpha-2-macroglobulin" evidence="4">
    <location>
        <begin position="138"/>
        <end position="238"/>
    </location>
</feature>
<dbReference type="SUPFAM" id="SSF47686">
    <property type="entry name" value="Anaphylotoxins (complement system)"/>
    <property type="match status" value="1"/>
</dbReference>
<dbReference type="InterPro" id="IPR000020">
    <property type="entry name" value="Anaphylatoxin/fibulin"/>
</dbReference>
<dbReference type="Gene3D" id="2.20.130.20">
    <property type="match status" value="1"/>
</dbReference>
<dbReference type="SUPFAM" id="SSF49410">
    <property type="entry name" value="Alpha-macroglobulin receptor domain"/>
    <property type="match status" value="1"/>
</dbReference>
<dbReference type="Pfam" id="PF17791">
    <property type="entry name" value="MG3"/>
    <property type="match status" value="1"/>
</dbReference>
<dbReference type="InterPro" id="IPR050473">
    <property type="entry name" value="A2M/Complement_sys"/>
</dbReference>